<gene>
    <name evidence="2" type="ORF">PVAP13_5NG421440</name>
</gene>
<feature type="compositionally biased region" description="Pro residues" evidence="1">
    <location>
        <begin position="266"/>
        <end position="280"/>
    </location>
</feature>
<protein>
    <submittedName>
        <fullName evidence="2">Uncharacterized protein</fullName>
    </submittedName>
</protein>
<evidence type="ECO:0000256" key="1">
    <source>
        <dbReference type="SAM" id="MobiDB-lite"/>
    </source>
</evidence>
<feature type="region of interest" description="Disordered" evidence="1">
    <location>
        <begin position="1"/>
        <end position="170"/>
    </location>
</feature>
<feature type="compositionally biased region" description="Basic residues" evidence="1">
    <location>
        <begin position="45"/>
        <end position="58"/>
    </location>
</feature>
<feature type="compositionally biased region" description="Polar residues" evidence="1">
    <location>
        <begin position="29"/>
        <end position="42"/>
    </location>
</feature>
<feature type="compositionally biased region" description="Basic and acidic residues" evidence="1">
    <location>
        <begin position="77"/>
        <end position="86"/>
    </location>
</feature>
<comment type="caution">
    <text evidence="2">The sequence shown here is derived from an EMBL/GenBank/DDBJ whole genome shotgun (WGS) entry which is preliminary data.</text>
</comment>
<feature type="compositionally biased region" description="Pro residues" evidence="1">
    <location>
        <begin position="216"/>
        <end position="226"/>
    </location>
</feature>
<dbReference type="EMBL" id="CM029046">
    <property type="protein sequence ID" value="KAG2590642.1"/>
    <property type="molecule type" value="Genomic_DNA"/>
</dbReference>
<dbReference type="Proteomes" id="UP000823388">
    <property type="component" value="Chromosome 5N"/>
</dbReference>
<feature type="region of interest" description="Disordered" evidence="1">
    <location>
        <begin position="198"/>
        <end position="290"/>
    </location>
</feature>
<proteinExistence type="predicted"/>
<accession>A0A8T0RVR9</accession>
<evidence type="ECO:0000313" key="3">
    <source>
        <dbReference type="Proteomes" id="UP000823388"/>
    </source>
</evidence>
<keyword evidence="3" id="KW-1185">Reference proteome</keyword>
<feature type="compositionally biased region" description="Basic and acidic residues" evidence="1">
    <location>
        <begin position="1"/>
        <end position="23"/>
    </location>
</feature>
<feature type="compositionally biased region" description="Pro residues" evidence="1">
    <location>
        <begin position="388"/>
        <end position="405"/>
    </location>
</feature>
<reference evidence="2" key="1">
    <citation type="submission" date="2020-05" db="EMBL/GenBank/DDBJ databases">
        <title>WGS assembly of Panicum virgatum.</title>
        <authorList>
            <person name="Lovell J.T."/>
            <person name="Jenkins J."/>
            <person name="Shu S."/>
            <person name="Juenger T.E."/>
            <person name="Schmutz J."/>
        </authorList>
    </citation>
    <scope>NUCLEOTIDE SEQUENCE</scope>
    <source>
        <strain evidence="2">AP13</strain>
    </source>
</reference>
<sequence>MPFPFEGRKGDAAPTPEEFRYYGEEEASTCKSNREPSANSENFRSRKKQQRRNKSSRLRTHEPGLWRLHSSNPVTAVRDHARERRGNRSRRRNNGTSGSLRFPCASWKPKFSGKERSFFSGGDIAPRGRGPTRQAKRSVDANNPDDLASTGPQPPPREEQTKLPPTGKANREPLSLTFHRCCCWWWWWCSVACIAPRPPRPQRSSAARETTRICPAAPPHARPSRPPGGRARGRGSERDGRQISISPPLPSRSGSNPARRDATRRSPPPPPPPPPPPQPERSPRSVARASLATEQLAARVEGRERERVVVACLVVWCGVARRWISLSLLEGMMPQRSRWGEVALRREGGGVKNTHAREPLPSCRASCDASDPPVGFAERDSVTAPASPTAPAPPVCLPPPQPSPPSTHFYSSRAGDGPGSSAARRFRAAGPVGGRGPPSRAEWRLAAGVGEPVASFLGFPCGILSRLPQASALDACAGARFLVGAAARPGSPVPAEPDAPFQSRPRLPFGLSLTWGCARNSILFPDLRSG</sequence>
<evidence type="ECO:0000313" key="2">
    <source>
        <dbReference type="EMBL" id="KAG2590642.1"/>
    </source>
</evidence>
<feature type="region of interest" description="Disordered" evidence="1">
    <location>
        <begin position="374"/>
        <end position="438"/>
    </location>
</feature>
<organism evidence="2 3">
    <name type="scientific">Panicum virgatum</name>
    <name type="common">Blackwell switchgrass</name>
    <dbReference type="NCBI Taxonomy" id="38727"/>
    <lineage>
        <taxon>Eukaryota</taxon>
        <taxon>Viridiplantae</taxon>
        <taxon>Streptophyta</taxon>
        <taxon>Embryophyta</taxon>
        <taxon>Tracheophyta</taxon>
        <taxon>Spermatophyta</taxon>
        <taxon>Magnoliopsida</taxon>
        <taxon>Liliopsida</taxon>
        <taxon>Poales</taxon>
        <taxon>Poaceae</taxon>
        <taxon>PACMAD clade</taxon>
        <taxon>Panicoideae</taxon>
        <taxon>Panicodae</taxon>
        <taxon>Paniceae</taxon>
        <taxon>Panicinae</taxon>
        <taxon>Panicum</taxon>
        <taxon>Panicum sect. Hiantes</taxon>
    </lineage>
</organism>
<dbReference type="AlphaFoldDB" id="A0A8T0RVR9"/>
<name>A0A8T0RVR9_PANVG</name>